<accession>A0A0N4UW49</accession>
<gene>
    <name evidence="2" type="ORF">EVEC_LOCUS1407</name>
</gene>
<dbReference type="EMBL" id="UXUI01007206">
    <property type="protein sequence ID" value="VDD86264.1"/>
    <property type="molecule type" value="Genomic_DNA"/>
</dbReference>
<dbReference type="WBParaSite" id="EVEC_0000169901-mRNA-1">
    <property type="protein sequence ID" value="EVEC_0000169901-mRNA-1"/>
    <property type="gene ID" value="EVEC_0000169901"/>
</dbReference>
<evidence type="ECO:0000313" key="3">
    <source>
        <dbReference type="Proteomes" id="UP000274131"/>
    </source>
</evidence>
<reference evidence="2 3" key="2">
    <citation type="submission" date="2018-10" db="EMBL/GenBank/DDBJ databases">
        <authorList>
            <consortium name="Pathogen Informatics"/>
        </authorList>
    </citation>
    <scope>NUCLEOTIDE SEQUENCE [LARGE SCALE GENOMIC DNA]</scope>
</reference>
<organism evidence="4">
    <name type="scientific">Enterobius vermicularis</name>
    <name type="common">Human pinworm</name>
    <dbReference type="NCBI Taxonomy" id="51028"/>
    <lineage>
        <taxon>Eukaryota</taxon>
        <taxon>Metazoa</taxon>
        <taxon>Ecdysozoa</taxon>
        <taxon>Nematoda</taxon>
        <taxon>Chromadorea</taxon>
        <taxon>Rhabditida</taxon>
        <taxon>Spirurina</taxon>
        <taxon>Oxyuridomorpha</taxon>
        <taxon>Oxyuroidea</taxon>
        <taxon>Oxyuridae</taxon>
        <taxon>Enterobius</taxon>
    </lineage>
</organism>
<evidence type="ECO:0000313" key="4">
    <source>
        <dbReference type="WBParaSite" id="EVEC_0000169901-mRNA-1"/>
    </source>
</evidence>
<dbReference type="AlphaFoldDB" id="A0A0N4UW49"/>
<sequence length="99" mass="10599">MHFHGDFEVPAPTFSGEEKGYDKPSNIPVHSTIPVNNSNHSLNTGDLEKANNNGESTSGYCTVISQEIPSPSAEAVVADQSNGYGIPKDTINVDVLRNK</sequence>
<dbReference type="Proteomes" id="UP000274131">
    <property type="component" value="Unassembled WGS sequence"/>
</dbReference>
<proteinExistence type="predicted"/>
<feature type="compositionally biased region" description="Polar residues" evidence="1">
    <location>
        <begin position="33"/>
        <end position="54"/>
    </location>
</feature>
<reference evidence="4" key="1">
    <citation type="submission" date="2017-02" db="UniProtKB">
        <authorList>
            <consortium name="WormBaseParasite"/>
        </authorList>
    </citation>
    <scope>IDENTIFICATION</scope>
</reference>
<protein>
    <submittedName>
        <fullName evidence="4">Laccase</fullName>
    </submittedName>
</protein>
<keyword evidence="3" id="KW-1185">Reference proteome</keyword>
<name>A0A0N4UW49_ENTVE</name>
<evidence type="ECO:0000256" key="1">
    <source>
        <dbReference type="SAM" id="MobiDB-lite"/>
    </source>
</evidence>
<feature type="region of interest" description="Disordered" evidence="1">
    <location>
        <begin position="1"/>
        <end position="54"/>
    </location>
</feature>
<evidence type="ECO:0000313" key="2">
    <source>
        <dbReference type="EMBL" id="VDD86264.1"/>
    </source>
</evidence>